<dbReference type="PANTHER" id="PTHR43398:SF1">
    <property type="entry name" value="DOLICHOL-PHOSPHATE MANNOSYLTRANSFERASE SUBUNIT 1"/>
    <property type="match status" value="1"/>
</dbReference>
<evidence type="ECO:0000256" key="6">
    <source>
        <dbReference type="ARBA" id="ARBA00022989"/>
    </source>
</evidence>
<dbReference type="Pfam" id="PF00535">
    <property type="entry name" value="Glycos_transf_2"/>
    <property type="match status" value="1"/>
</dbReference>
<keyword evidence="5 8" id="KW-0812">Transmembrane</keyword>
<dbReference type="InterPro" id="IPR001173">
    <property type="entry name" value="Glyco_trans_2-like"/>
</dbReference>
<keyword evidence="7 8" id="KW-0472">Membrane</keyword>
<evidence type="ECO:0000259" key="10">
    <source>
        <dbReference type="Pfam" id="PF04138"/>
    </source>
</evidence>
<feature type="domain" description="GtrA/DPMS transmembrane" evidence="10">
    <location>
        <begin position="250"/>
        <end position="365"/>
    </location>
</feature>
<evidence type="ECO:0000313" key="11">
    <source>
        <dbReference type="EMBL" id="TZG24129.1"/>
    </source>
</evidence>
<dbReference type="EMBL" id="VTOU01000007">
    <property type="protein sequence ID" value="TZG24129.1"/>
    <property type="molecule type" value="Genomic_DNA"/>
</dbReference>
<dbReference type="PANTHER" id="PTHR43398">
    <property type="entry name" value="DOLICHOL-PHOSPHATE MANNOSYLTRANSFERASE SUBUNIT 1"/>
    <property type="match status" value="1"/>
</dbReference>
<evidence type="ECO:0000256" key="5">
    <source>
        <dbReference type="ARBA" id="ARBA00022692"/>
    </source>
</evidence>
<feature type="transmembrane region" description="Helical" evidence="8">
    <location>
        <begin position="247"/>
        <end position="264"/>
    </location>
</feature>
<comment type="subcellular location">
    <subcellularLocation>
        <location evidence="1">Membrane</location>
        <topology evidence="1">Multi-pass membrane protein</topology>
    </subcellularLocation>
</comment>
<comment type="similarity">
    <text evidence="2">Belongs to the glycosyltransferase 2 family.</text>
</comment>
<dbReference type="InterPro" id="IPR039528">
    <property type="entry name" value="DPM1-like"/>
</dbReference>
<evidence type="ECO:0000256" key="3">
    <source>
        <dbReference type="ARBA" id="ARBA00022676"/>
    </source>
</evidence>
<dbReference type="SUPFAM" id="SSF53448">
    <property type="entry name" value="Nucleotide-diphospho-sugar transferases"/>
    <property type="match status" value="1"/>
</dbReference>
<dbReference type="AlphaFoldDB" id="A0A5D9BXB1"/>
<dbReference type="GO" id="GO:0009247">
    <property type="term" value="P:glycolipid biosynthetic process"/>
    <property type="evidence" value="ECO:0007669"/>
    <property type="project" value="TreeGrafter"/>
</dbReference>
<protein>
    <submittedName>
        <fullName evidence="11">Glycosyltransferase family 2 protein</fullName>
    </submittedName>
</protein>
<dbReference type="Gene3D" id="3.90.550.10">
    <property type="entry name" value="Spore Coat Polysaccharide Biosynthesis Protein SpsA, Chain A"/>
    <property type="match status" value="1"/>
</dbReference>
<dbReference type="Pfam" id="PF04138">
    <property type="entry name" value="GtrA_DPMS_TM"/>
    <property type="match status" value="1"/>
</dbReference>
<gene>
    <name evidence="11" type="ORF">FYJ91_20050</name>
</gene>
<keyword evidence="3" id="KW-0328">Glycosyltransferase</keyword>
<proteinExistence type="inferred from homology"/>
<evidence type="ECO:0000256" key="4">
    <source>
        <dbReference type="ARBA" id="ARBA00022679"/>
    </source>
</evidence>
<evidence type="ECO:0000256" key="7">
    <source>
        <dbReference type="ARBA" id="ARBA00023136"/>
    </source>
</evidence>
<keyword evidence="12" id="KW-1185">Reference proteome</keyword>
<comment type="caution">
    <text evidence="11">The sequence shown here is derived from an EMBL/GenBank/DDBJ whole genome shotgun (WGS) entry which is preliminary data.</text>
</comment>
<keyword evidence="6 8" id="KW-1133">Transmembrane helix</keyword>
<evidence type="ECO:0000256" key="2">
    <source>
        <dbReference type="ARBA" id="ARBA00006739"/>
    </source>
</evidence>
<accession>A0A5D9BXB1</accession>
<evidence type="ECO:0000256" key="1">
    <source>
        <dbReference type="ARBA" id="ARBA00004141"/>
    </source>
</evidence>
<name>A0A5D9BXB1_9SPHN</name>
<dbReference type="RefSeq" id="WP_149524104.1">
    <property type="nucleotide sequence ID" value="NZ_VTOU01000007.1"/>
</dbReference>
<dbReference type="GO" id="GO:0000271">
    <property type="term" value="P:polysaccharide biosynthetic process"/>
    <property type="evidence" value="ECO:0007669"/>
    <property type="project" value="InterPro"/>
</dbReference>
<evidence type="ECO:0000313" key="12">
    <source>
        <dbReference type="Proteomes" id="UP000322077"/>
    </source>
</evidence>
<dbReference type="CDD" id="cd06442">
    <property type="entry name" value="DPM1_like"/>
    <property type="match status" value="1"/>
</dbReference>
<organism evidence="11 12">
    <name type="scientific">Sphingomonas montanisoli</name>
    <dbReference type="NCBI Taxonomy" id="2606412"/>
    <lineage>
        <taxon>Bacteria</taxon>
        <taxon>Pseudomonadati</taxon>
        <taxon>Pseudomonadota</taxon>
        <taxon>Alphaproteobacteria</taxon>
        <taxon>Sphingomonadales</taxon>
        <taxon>Sphingomonadaceae</taxon>
        <taxon>Sphingomonas</taxon>
    </lineage>
</organism>
<evidence type="ECO:0000259" key="9">
    <source>
        <dbReference type="Pfam" id="PF00535"/>
    </source>
</evidence>
<dbReference type="GO" id="GO:0016020">
    <property type="term" value="C:membrane"/>
    <property type="evidence" value="ECO:0007669"/>
    <property type="project" value="UniProtKB-SubCell"/>
</dbReference>
<reference evidence="11 12" key="1">
    <citation type="submission" date="2019-08" db="EMBL/GenBank/DDBJ databases">
        <authorList>
            <person name="Wang G."/>
            <person name="Xu Z."/>
        </authorList>
    </citation>
    <scope>NUCLEOTIDE SEQUENCE [LARGE SCALE GENOMIC DNA]</scope>
    <source>
        <strain evidence="11 12">ZX</strain>
    </source>
</reference>
<feature type="transmembrane region" description="Helical" evidence="8">
    <location>
        <begin position="270"/>
        <end position="293"/>
    </location>
</feature>
<dbReference type="InterPro" id="IPR029044">
    <property type="entry name" value="Nucleotide-diphossugar_trans"/>
</dbReference>
<keyword evidence="4 11" id="KW-0808">Transferase</keyword>
<dbReference type="Proteomes" id="UP000322077">
    <property type="component" value="Unassembled WGS sequence"/>
</dbReference>
<feature type="domain" description="Glycosyltransferase 2-like" evidence="9">
    <location>
        <begin position="14"/>
        <end position="177"/>
    </location>
</feature>
<evidence type="ECO:0000256" key="8">
    <source>
        <dbReference type="SAM" id="Phobius"/>
    </source>
</evidence>
<sequence length="377" mass="40414">MTTPDVDDHAPLLSIIIPTFNEAANIAPLVDAVGAALGAIAWEMIVVDDDSPDHTFDVVAAVGRTHPNVRCIRRVGRRGLASAVIEGALAANGDVVAVMDADFQHDETRLPVMYRTLIDQDADLVVATRYGRGGGVGDWDPTRVAISDLATRMGRMLIGDATTDPMSGFFMVRRAVLAASVYDLSLQGYKILLDIISSSPRRLRIAEVPYIFRGRREGESKIGPMVFAEFLFLLIEKLSRGLIPPRFVLFCIVGGLGLGIHLVILNGLGLLGFGFLPSQISAIAGAMLFNYVLNNEFTYRDKRLTGVNAVVGAFAFAIVCSIGALANVGVAELAIRQTDNWSIAGIAGAVMGAVFNFGAATSLIWGRRAKRRRKAAA</sequence>
<feature type="transmembrane region" description="Helical" evidence="8">
    <location>
        <begin position="305"/>
        <end position="329"/>
    </location>
</feature>
<dbReference type="GO" id="GO:0004582">
    <property type="term" value="F:dolichyl-phosphate beta-D-mannosyltransferase activity"/>
    <property type="evidence" value="ECO:0007669"/>
    <property type="project" value="InterPro"/>
</dbReference>
<dbReference type="InterPro" id="IPR007267">
    <property type="entry name" value="GtrA_DPMS_TM"/>
</dbReference>
<feature type="transmembrane region" description="Helical" evidence="8">
    <location>
        <begin position="341"/>
        <end position="365"/>
    </location>
</feature>